<dbReference type="PROSITE" id="PS50850">
    <property type="entry name" value="MFS"/>
    <property type="match status" value="1"/>
</dbReference>
<dbReference type="InterPro" id="IPR005829">
    <property type="entry name" value="Sugar_transporter_CS"/>
</dbReference>
<dbReference type="FunFam" id="1.20.1250.20:FF:000460">
    <property type="entry name" value="MFS multidrug transporter, putative"/>
    <property type="match status" value="1"/>
</dbReference>
<dbReference type="Gene3D" id="1.20.1250.20">
    <property type="entry name" value="MFS general substrate transporter like domains"/>
    <property type="match status" value="1"/>
</dbReference>
<dbReference type="CDD" id="cd17323">
    <property type="entry name" value="MFS_Tpo1_MDR_like"/>
    <property type="match status" value="1"/>
</dbReference>
<dbReference type="Proteomes" id="UP000077002">
    <property type="component" value="Unassembled WGS sequence"/>
</dbReference>
<dbReference type="AlphaFoldDB" id="A0A177F5B6"/>
<sequence>MASTGNYDLRYVQAYLEAYLLVHHLNCCGSAFVIRLTHISPYHPPCTIQKVNALNAALLLFLFFLLLLASDRTSVKKNQFDMVATPLDEEKMDKDDSIAEEKDGQDNIPEANGHLREKHSQDSVKVERLGADADNDDDSGDEEEPPVVIERVFSRRSMASDHPHQHQHHHHQPLTDLDHGIVGWDGPDDPENPLNFPRPRKWALLGLVSAITFVSPLASSMFAPAVGFLGEDFGVHQELVLSFTVSVYLLGYVFGPLVLAPLSEIYGRRIVLCGANIFFVVWQIGCALAPNVGGLIAFRFLAGIGGSGCLTLGAGVIADLFVVEERGLATSIWSLGPLFGPVVGPICGGFVAQQIGWRWVFWILLIASASTTIGIELLNKETYARVLIRWKTQRLAKTLGRSDLVSWFDREKGPVGPKRTLMDGMRRPLQMLVKYPIVMVLSGYMSLVYGLLYLLFTTITFVFEQQYGFSPQITGLAYLGIGIGFFLGAGVIAATSDRMVIKLTKRNNGQFEPEMRMPLMIIFACFIPVSFFWYGWAADKKVHWIVPIIGMVPFSFGMMGVFLPIQTYLIDCYPTYAASAIAILTATRSLVGALLPLAGPPMYDALGLGWGNSLLGFVALACIPIPLVLERYGKQIRSRDKLVL</sequence>
<name>A0A177F5B6_9EURO</name>
<feature type="compositionally biased region" description="Basic and acidic residues" evidence="5">
    <location>
        <begin position="113"/>
        <end position="131"/>
    </location>
</feature>
<evidence type="ECO:0000256" key="1">
    <source>
        <dbReference type="ARBA" id="ARBA00004141"/>
    </source>
</evidence>
<dbReference type="PROSITE" id="PS00216">
    <property type="entry name" value="SUGAR_TRANSPORT_1"/>
    <property type="match status" value="1"/>
</dbReference>
<feature type="transmembrane region" description="Helical" evidence="6">
    <location>
        <begin position="239"/>
        <end position="259"/>
    </location>
</feature>
<dbReference type="EMBL" id="LVKK01000055">
    <property type="protein sequence ID" value="OAG38469.1"/>
    <property type="molecule type" value="Genomic_DNA"/>
</dbReference>
<feature type="transmembrane region" description="Helical" evidence="6">
    <location>
        <begin position="575"/>
        <end position="598"/>
    </location>
</feature>
<dbReference type="RefSeq" id="XP_022510421.1">
    <property type="nucleotide sequence ID" value="XM_022657248.1"/>
</dbReference>
<evidence type="ECO:0000256" key="3">
    <source>
        <dbReference type="ARBA" id="ARBA00022989"/>
    </source>
</evidence>
<feature type="transmembrane region" description="Helical" evidence="6">
    <location>
        <begin position="542"/>
        <end position="563"/>
    </location>
</feature>
<accession>A0A177F5B6</accession>
<feature type="transmembrane region" description="Helical" evidence="6">
    <location>
        <begin position="359"/>
        <end position="379"/>
    </location>
</feature>
<dbReference type="GO" id="GO:0016020">
    <property type="term" value="C:membrane"/>
    <property type="evidence" value="ECO:0007669"/>
    <property type="project" value="UniProtKB-SubCell"/>
</dbReference>
<keyword evidence="9" id="KW-1185">Reference proteome</keyword>
<feature type="transmembrane region" description="Helical" evidence="6">
    <location>
        <begin position="51"/>
        <end position="69"/>
    </location>
</feature>
<dbReference type="InterPro" id="IPR020846">
    <property type="entry name" value="MFS_dom"/>
</dbReference>
<dbReference type="GeneID" id="34602447"/>
<comment type="caution">
    <text evidence="8">The sequence shown here is derived from an EMBL/GenBank/DDBJ whole genome shotgun (WGS) entry which is preliminary data.</text>
</comment>
<feature type="transmembrane region" description="Helical" evidence="6">
    <location>
        <begin position="435"/>
        <end position="456"/>
    </location>
</feature>
<feature type="transmembrane region" description="Helical" evidence="6">
    <location>
        <begin position="335"/>
        <end position="353"/>
    </location>
</feature>
<dbReference type="PANTHER" id="PTHR23502">
    <property type="entry name" value="MAJOR FACILITATOR SUPERFAMILY"/>
    <property type="match status" value="1"/>
</dbReference>
<dbReference type="GO" id="GO:0042908">
    <property type="term" value="P:xenobiotic transport"/>
    <property type="evidence" value="ECO:0007669"/>
    <property type="project" value="UniProtKB-ARBA"/>
</dbReference>
<reference evidence="8 9" key="1">
    <citation type="submission" date="2016-03" db="EMBL/GenBank/DDBJ databases">
        <title>Draft genome sequence of the Fonsecaea monophora CBS 269.37.</title>
        <authorList>
            <person name="Bombassaro A."/>
            <person name="Vinicius W.A."/>
            <person name="De Hoog S."/>
            <person name="Sun J."/>
            <person name="Souza E.M."/>
            <person name="Raittz R.T."/>
            <person name="Costa F."/>
            <person name="Leao A.C."/>
            <person name="Tadra-Sfeir M.Z."/>
            <person name="Baura V."/>
            <person name="Balsanelli E."/>
            <person name="Pedrosa F.O."/>
            <person name="Moreno L.F."/>
            <person name="Steffens M.B."/>
            <person name="Xi L."/>
            <person name="Bocca A.L."/>
            <person name="Felipe M.S."/>
            <person name="Teixeira M."/>
            <person name="Telles Filho F.Q."/>
            <person name="Azevedo C.M."/>
            <person name="Gomes R."/>
            <person name="Vicente V.A."/>
        </authorList>
    </citation>
    <scope>NUCLEOTIDE SEQUENCE [LARGE SCALE GENOMIC DNA]</scope>
    <source>
        <strain evidence="8 9">CBS 269.37</strain>
    </source>
</reference>
<feature type="domain" description="Major facilitator superfamily (MFS) profile" evidence="7">
    <location>
        <begin position="204"/>
        <end position="639"/>
    </location>
</feature>
<dbReference type="InterPro" id="IPR036259">
    <property type="entry name" value="MFS_trans_sf"/>
</dbReference>
<gene>
    <name evidence="8" type="ORF">AYO21_07291</name>
</gene>
<dbReference type="GO" id="GO:0140115">
    <property type="term" value="P:export across plasma membrane"/>
    <property type="evidence" value="ECO:0007669"/>
    <property type="project" value="UniProtKB-ARBA"/>
</dbReference>
<feature type="transmembrane region" description="Helical" evidence="6">
    <location>
        <begin position="517"/>
        <end position="536"/>
    </location>
</feature>
<evidence type="ECO:0000313" key="8">
    <source>
        <dbReference type="EMBL" id="OAG38469.1"/>
    </source>
</evidence>
<feature type="region of interest" description="Disordered" evidence="5">
    <location>
        <begin position="91"/>
        <end position="146"/>
    </location>
</feature>
<dbReference type="OrthoDB" id="5296287at2759"/>
<keyword evidence="2 6" id="KW-0812">Transmembrane</keyword>
<evidence type="ECO:0000259" key="7">
    <source>
        <dbReference type="PROSITE" id="PS50850"/>
    </source>
</evidence>
<feature type="compositionally biased region" description="Acidic residues" evidence="5">
    <location>
        <begin position="133"/>
        <end position="145"/>
    </location>
</feature>
<feature type="compositionally biased region" description="Basic and acidic residues" evidence="5">
    <location>
        <begin position="91"/>
        <end position="105"/>
    </location>
</feature>
<evidence type="ECO:0000256" key="2">
    <source>
        <dbReference type="ARBA" id="ARBA00022692"/>
    </source>
</evidence>
<dbReference type="SUPFAM" id="SSF103473">
    <property type="entry name" value="MFS general substrate transporter"/>
    <property type="match status" value="1"/>
</dbReference>
<dbReference type="PANTHER" id="PTHR23502:SF33">
    <property type="entry name" value="MAJOR FACILITATOR SUPERFAMILY (MFS) PROFILE DOMAIN-CONTAINING PROTEIN-RELATED"/>
    <property type="match status" value="1"/>
</dbReference>
<feature type="transmembrane region" description="Helical" evidence="6">
    <location>
        <begin position="610"/>
        <end position="629"/>
    </location>
</feature>
<feature type="transmembrane region" description="Helical" evidence="6">
    <location>
        <begin position="476"/>
        <end position="496"/>
    </location>
</feature>
<organism evidence="8 9">
    <name type="scientific">Fonsecaea monophora</name>
    <dbReference type="NCBI Taxonomy" id="254056"/>
    <lineage>
        <taxon>Eukaryota</taxon>
        <taxon>Fungi</taxon>
        <taxon>Dikarya</taxon>
        <taxon>Ascomycota</taxon>
        <taxon>Pezizomycotina</taxon>
        <taxon>Eurotiomycetes</taxon>
        <taxon>Chaetothyriomycetidae</taxon>
        <taxon>Chaetothyriales</taxon>
        <taxon>Herpotrichiellaceae</taxon>
        <taxon>Fonsecaea</taxon>
    </lineage>
</organism>
<keyword evidence="3 6" id="KW-1133">Transmembrane helix</keyword>
<dbReference type="Pfam" id="PF07690">
    <property type="entry name" value="MFS_1"/>
    <property type="match status" value="1"/>
</dbReference>
<feature type="transmembrane region" description="Helical" evidence="6">
    <location>
        <begin position="296"/>
        <end position="323"/>
    </location>
</feature>
<proteinExistence type="predicted"/>
<dbReference type="InterPro" id="IPR011701">
    <property type="entry name" value="MFS"/>
</dbReference>
<evidence type="ECO:0000256" key="5">
    <source>
        <dbReference type="SAM" id="MobiDB-lite"/>
    </source>
</evidence>
<feature type="transmembrane region" description="Helical" evidence="6">
    <location>
        <begin position="271"/>
        <end position="290"/>
    </location>
</feature>
<evidence type="ECO:0000256" key="4">
    <source>
        <dbReference type="ARBA" id="ARBA00023136"/>
    </source>
</evidence>
<evidence type="ECO:0000256" key="6">
    <source>
        <dbReference type="SAM" id="Phobius"/>
    </source>
</evidence>
<keyword evidence="4 6" id="KW-0472">Membrane</keyword>
<evidence type="ECO:0000313" key="9">
    <source>
        <dbReference type="Proteomes" id="UP000077002"/>
    </source>
</evidence>
<comment type="subcellular location">
    <subcellularLocation>
        <location evidence="1">Membrane</location>
        <topology evidence="1">Multi-pass membrane protein</topology>
    </subcellularLocation>
</comment>
<feature type="transmembrane region" description="Helical" evidence="6">
    <location>
        <begin position="202"/>
        <end position="227"/>
    </location>
</feature>
<dbReference type="GO" id="GO:0022857">
    <property type="term" value="F:transmembrane transporter activity"/>
    <property type="evidence" value="ECO:0007669"/>
    <property type="project" value="InterPro"/>
</dbReference>
<protein>
    <recommendedName>
        <fullName evidence="7">Major facilitator superfamily (MFS) profile domain-containing protein</fullName>
    </recommendedName>
</protein>